<proteinExistence type="predicted"/>
<feature type="transmembrane region" description="Helical" evidence="1">
    <location>
        <begin position="61"/>
        <end position="80"/>
    </location>
</feature>
<dbReference type="AlphaFoldDB" id="E3H8T9"/>
<name>E3H8T9_ILYPC</name>
<dbReference type="STRING" id="572544.Ilyop_1574"/>
<organism evidence="2 3">
    <name type="scientific">Ilyobacter polytropus (strain ATCC 51220 / DSM 2926 / LMG 16218 / CuHBu1)</name>
    <dbReference type="NCBI Taxonomy" id="572544"/>
    <lineage>
        <taxon>Bacteria</taxon>
        <taxon>Fusobacteriati</taxon>
        <taxon>Fusobacteriota</taxon>
        <taxon>Fusobacteriia</taxon>
        <taxon>Fusobacteriales</taxon>
        <taxon>Fusobacteriaceae</taxon>
        <taxon>Ilyobacter</taxon>
    </lineage>
</organism>
<dbReference type="PANTHER" id="PTHR40078:SF1">
    <property type="entry name" value="INTEGRAL MEMBRANE PROTEIN"/>
    <property type="match status" value="1"/>
</dbReference>
<reference evidence="2 3" key="1">
    <citation type="journal article" date="2010" name="Stand. Genomic Sci.">
        <title>Complete genome sequence of Ilyobacter polytropus type strain (CuHbu1).</title>
        <authorList>
            <person name="Sikorski J."/>
            <person name="Chertkov O."/>
            <person name="Lapidus A."/>
            <person name="Nolan M."/>
            <person name="Lucas S."/>
            <person name="Del Rio T.G."/>
            <person name="Tice H."/>
            <person name="Cheng J.F."/>
            <person name="Tapia R."/>
            <person name="Han C."/>
            <person name="Goodwin L."/>
            <person name="Pitluck S."/>
            <person name="Liolios K."/>
            <person name="Ivanova N."/>
            <person name="Mavromatis K."/>
            <person name="Mikhailova N."/>
            <person name="Pati A."/>
            <person name="Chen A."/>
            <person name="Palaniappan K."/>
            <person name="Land M."/>
            <person name="Hauser L."/>
            <person name="Chang Y.J."/>
            <person name="Jeffries C.D."/>
            <person name="Brambilla E."/>
            <person name="Yasawong M."/>
            <person name="Rohde M."/>
            <person name="Pukall R."/>
            <person name="Spring S."/>
            <person name="Goker M."/>
            <person name="Woyke T."/>
            <person name="Bristow J."/>
            <person name="Eisen J.A."/>
            <person name="Markowitz V."/>
            <person name="Hugenholtz P."/>
            <person name="Kyrpides N.C."/>
            <person name="Klenk H.P."/>
        </authorList>
    </citation>
    <scope>NUCLEOTIDE SEQUENCE [LARGE SCALE GENOMIC DNA]</scope>
    <source>
        <strain evidence="3">ATCC 51220 / DSM 2926 / LMG 16218 / CuHBu1</strain>
    </source>
</reference>
<dbReference type="RefSeq" id="WP_013388020.1">
    <property type="nucleotide sequence ID" value="NC_014632.1"/>
</dbReference>
<dbReference type="Proteomes" id="UP000006875">
    <property type="component" value="Chromosome"/>
</dbReference>
<feature type="transmembrane region" description="Helical" evidence="1">
    <location>
        <begin position="20"/>
        <end position="41"/>
    </location>
</feature>
<evidence type="ECO:0008006" key="4">
    <source>
        <dbReference type="Google" id="ProtNLM"/>
    </source>
</evidence>
<keyword evidence="1" id="KW-0472">Membrane</keyword>
<dbReference type="Pfam" id="PF19700">
    <property type="entry name" value="DUF6198"/>
    <property type="match status" value="1"/>
</dbReference>
<dbReference type="PANTHER" id="PTHR40078">
    <property type="entry name" value="INTEGRAL MEMBRANE PROTEIN-RELATED"/>
    <property type="match status" value="1"/>
</dbReference>
<accession>E3H8T9</accession>
<dbReference type="EMBL" id="CP002281">
    <property type="protein sequence ID" value="ADO83353.1"/>
    <property type="molecule type" value="Genomic_DNA"/>
</dbReference>
<protein>
    <recommendedName>
        <fullName evidence="4">Integral membrane protein</fullName>
    </recommendedName>
</protein>
<dbReference type="HOGENOM" id="CLU_083843_0_1_0"/>
<gene>
    <name evidence="2" type="ordered locus">Ilyop_1574</name>
</gene>
<evidence type="ECO:0000256" key="1">
    <source>
        <dbReference type="SAM" id="Phobius"/>
    </source>
</evidence>
<feature type="transmembrane region" description="Helical" evidence="1">
    <location>
        <begin position="92"/>
        <end position="112"/>
    </location>
</feature>
<dbReference type="OrthoDB" id="87655at2"/>
<feature type="transmembrane region" description="Helical" evidence="1">
    <location>
        <begin position="118"/>
        <end position="139"/>
    </location>
</feature>
<dbReference type="InterPro" id="IPR038750">
    <property type="entry name" value="YczE/YyaS-like"/>
</dbReference>
<dbReference type="eggNOG" id="COG2364">
    <property type="taxonomic scope" value="Bacteria"/>
</dbReference>
<dbReference type="KEGG" id="ipo:Ilyop_1574"/>
<keyword evidence="3" id="KW-1185">Reference proteome</keyword>
<keyword evidence="1" id="KW-0812">Transmembrane</keyword>
<keyword evidence="1" id="KW-1133">Transmembrane helix</keyword>
<sequence>MECFEKIKLLNKKSILKRILIYIIGVFIFALGVAFSIKSNLGVSPVSSVSFVLSLITKGSVGFISIVFFIGLIMFQWIILRKDFKIRNLSQLIFAIVFGTFVDMSIFMISTISKGSLVMQFFHLALGTFLISLGIYLMIKTNITISPGDGFVTALAIKSGFKFTKLKVSFDLFCTFVSVLLSFVFLKGVYGVGIGTVLCALGVGTTMDLIDKFIGERLIIYLEEN</sequence>
<evidence type="ECO:0000313" key="2">
    <source>
        <dbReference type="EMBL" id="ADO83353.1"/>
    </source>
</evidence>
<evidence type="ECO:0000313" key="3">
    <source>
        <dbReference type="Proteomes" id="UP000006875"/>
    </source>
</evidence>
<feature type="transmembrane region" description="Helical" evidence="1">
    <location>
        <begin position="168"/>
        <end position="186"/>
    </location>
</feature>